<dbReference type="AlphaFoldDB" id="A0A1R3GQ45"/>
<accession>A0A1R3GQ45</accession>
<evidence type="ECO:0000313" key="1">
    <source>
        <dbReference type="EMBL" id="OMO60235.1"/>
    </source>
</evidence>
<reference evidence="2" key="1">
    <citation type="submission" date="2013-09" db="EMBL/GenBank/DDBJ databases">
        <title>Corchorus olitorius genome sequencing.</title>
        <authorList>
            <person name="Alam M."/>
            <person name="Haque M.S."/>
            <person name="Islam M.S."/>
            <person name="Emdad E.M."/>
            <person name="Islam M.M."/>
            <person name="Ahmed B."/>
            <person name="Halim A."/>
            <person name="Hossen Q.M.M."/>
            <person name="Hossain M.Z."/>
            <person name="Ahmed R."/>
            <person name="Khan M.M."/>
            <person name="Islam R."/>
            <person name="Rashid M.M."/>
            <person name="Khan S.A."/>
            <person name="Rahman M.S."/>
            <person name="Alam M."/>
            <person name="Yahiya A.S."/>
            <person name="Khan M.S."/>
            <person name="Azam M.S."/>
            <person name="Haque T."/>
            <person name="Lashkar M.Z.H."/>
            <person name="Akhand A.I."/>
            <person name="Morshed G."/>
            <person name="Roy S."/>
            <person name="Uddin K.S."/>
            <person name="Rabeya T."/>
            <person name="Hossain A.S."/>
            <person name="Chowdhury A."/>
            <person name="Snigdha A.R."/>
            <person name="Mortoza M.S."/>
            <person name="Matin S.A."/>
            <person name="Hoque S.M.E."/>
            <person name="Islam M.K."/>
            <person name="Roy D.K."/>
            <person name="Haider R."/>
            <person name="Moosa M.M."/>
            <person name="Elias S.M."/>
            <person name="Hasan A.M."/>
            <person name="Jahan S."/>
            <person name="Shafiuddin M."/>
            <person name="Mahmood N."/>
            <person name="Shommy N.S."/>
        </authorList>
    </citation>
    <scope>NUCLEOTIDE SEQUENCE [LARGE SCALE GENOMIC DNA]</scope>
    <source>
        <strain evidence="2">cv. O-4</strain>
    </source>
</reference>
<organism evidence="1 2">
    <name type="scientific">Corchorus olitorius</name>
    <dbReference type="NCBI Taxonomy" id="93759"/>
    <lineage>
        <taxon>Eukaryota</taxon>
        <taxon>Viridiplantae</taxon>
        <taxon>Streptophyta</taxon>
        <taxon>Embryophyta</taxon>
        <taxon>Tracheophyta</taxon>
        <taxon>Spermatophyta</taxon>
        <taxon>Magnoliopsida</taxon>
        <taxon>eudicotyledons</taxon>
        <taxon>Gunneridae</taxon>
        <taxon>Pentapetalae</taxon>
        <taxon>rosids</taxon>
        <taxon>malvids</taxon>
        <taxon>Malvales</taxon>
        <taxon>Malvaceae</taxon>
        <taxon>Grewioideae</taxon>
        <taxon>Apeibeae</taxon>
        <taxon>Corchorus</taxon>
    </lineage>
</organism>
<proteinExistence type="predicted"/>
<protein>
    <submittedName>
        <fullName evidence="1">Uncharacterized protein</fullName>
    </submittedName>
</protein>
<comment type="caution">
    <text evidence="1">The sequence shown here is derived from an EMBL/GenBank/DDBJ whole genome shotgun (WGS) entry which is preliminary data.</text>
</comment>
<keyword evidence="2" id="KW-1185">Reference proteome</keyword>
<dbReference type="Proteomes" id="UP000187203">
    <property type="component" value="Unassembled WGS sequence"/>
</dbReference>
<gene>
    <name evidence="1" type="ORF">COLO4_33888</name>
</gene>
<evidence type="ECO:0000313" key="2">
    <source>
        <dbReference type="Proteomes" id="UP000187203"/>
    </source>
</evidence>
<name>A0A1R3GQ45_9ROSI</name>
<sequence length="89" mass="9917">MRISFGFVCLSQYEREVLEEKELGVGREREAGSPENFRFFGEGDKDQKVEVAGITLLSLHAILQGIPALSVSVIIFARTIDYDFGGPYC</sequence>
<dbReference type="EMBL" id="AWUE01021930">
    <property type="protein sequence ID" value="OMO60235.1"/>
    <property type="molecule type" value="Genomic_DNA"/>
</dbReference>